<reference evidence="1 2" key="1">
    <citation type="submission" date="2017-06" db="EMBL/GenBank/DDBJ databases">
        <authorList>
            <person name="Kim H.J."/>
            <person name="Triplett B.A."/>
        </authorList>
    </citation>
    <scope>NUCLEOTIDE SEQUENCE [LARGE SCALE GENOMIC DNA]</scope>
    <source>
        <strain evidence="1 2">B29T1</strain>
    </source>
</reference>
<dbReference type="PANTHER" id="PTHR39337">
    <property type="entry name" value="BLR5642 PROTEIN"/>
    <property type="match status" value="1"/>
</dbReference>
<dbReference type="Pfam" id="PF04343">
    <property type="entry name" value="DUF488"/>
    <property type="match status" value="1"/>
</dbReference>
<evidence type="ECO:0000313" key="1">
    <source>
        <dbReference type="EMBL" id="SNB68364.1"/>
    </source>
</evidence>
<evidence type="ECO:0000313" key="2">
    <source>
        <dbReference type="Proteomes" id="UP000197065"/>
    </source>
</evidence>
<dbReference type="EMBL" id="FYEH01000006">
    <property type="protein sequence ID" value="SNB68364.1"/>
    <property type="molecule type" value="Genomic_DNA"/>
</dbReference>
<dbReference type="PIRSF" id="PIRSF024492">
    <property type="entry name" value="UCP024492"/>
    <property type="match status" value="1"/>
</dbReference>
<name>A0A212R875_9PROT</name>
<dbReference type="AlphaFoldDB" id="A0A212R875"/>
<evidence type="ECO:0008006" key="3">
    <source>
        <dbReference type="Google" id="ProtNLM"/>
    </source>
</evidence>
<proteinExistence type="predicted"/>
<gene>
    <name evidence="1" type="ORF">SAMN07250955_106177</name>
</gene>
<sequence length="151" mass="16804">MVASTIGYQDTTLAAFHDTLRQNGVEVLIDVRAIAASRRPGFSKRLLANGIATFGIDYLHLRDLGTPASGRQAAREGRTAEMRAIYEKHLETPEANFAFMELKELVRGGKHICLLCFERDHKSCHRAVLAERLEQGIGAKFIHLEPLPPQP</sequence>
<dbReference type="OrthoDB" id="9810084at2"/>
<dbReference type="Proteomes" id="UP000197065">
    <property type="component" value="Unassembled WGS sequence"/>
</dbReference>
<accession>A0A212R875</accession>
<protein>
    <recommendedName>
        <fullName evidence="3">DUF488 domain-containing protein</fullName>
    </recommendedName>
</protein>
<dbReference type="InterPro" id="IPR014519">
    <property type="entry name" value="UCP024492"/>
</dbReference>
<dbReference type="InterPro" id="IPR007438">
    <property type="entry name" value="DUF488"/>
</dbReference>
<dbReference type="RefSeq" id="WP_088561470.1">
    <property type="nucleotide sequence ID" value="NZ_FYEH01000006.1"/>
</dbReference>
<dbReference type="PANTHER" id="PTHR39337:SF1">
    <property type="entry name" value="BLR5642 PROTEIN"/>
    <property type="match status" value="1"/>
</dbReference>
<organism evidence="1 2">
    <name type="scientific">Arboricoccus pini</name>
    <dbReference type="NCBI Taxonomy" id="1963835"/>
    <lineage>
        <taxon>Bacteria</taxon>
        <taxon>Pseudomonadati</taxon>
        <taxon>Pseudomonadota</taxon>
        <taxon>Alphaproteobacteria</taxon>
        <taxon>Geminicoccales</taxon>
        <taxon>Geminicoccaceae</taxon>
        <taxon>Arboricoccus</taxon>
    </lineage>
</organism>
<keyword evidence="2" id="KW-1185">Reference proteome</keyword>